<keyword evidence="4" id="KW-1185">Reference proteome</keyword>
<dbReference type="SUPFAM" id="SSF54427">
    <property type="entry name" value="NTF2-like"/>
    <property type="match status" value="1"/>
</dbReference>
<organism evidence="2 5">
    <name type="scientific">Leptospira adleri</name>
    <dbReference type="NCBI Taxonomy" id="2023186"/>
    <lineage>
        <taxon>Bacteria</taxon>
        <taxon>Pseudomonadati</taxon>
        <taxon>Spirochaetota</taxon>
        <taxon>Spirochaetia</taxon>
        <taxon>Leptospirales</taxon>
        <taxon>Leptospiraceae</taxon>
        <taxon>Leptospira</taxon>
    </lineage>
</organism>
<proteinExistence type="predicted"/>
<name>A0A2M9YLP5_9LEPT</name>
<feature type="domain" description="SnoaL-like" evidence="1">
    <location>
        <begin position="11"/>
        <end position="118"/>
    </location>
</feature>
<evidence type="ECO:0000259" key="1">
    <source>
        <dbReference type="Pfam" id="PF12680"/>
    </source>
</evidence>
<evidence type="ECO:0000313" key="4">
    <source>
        <dbReference type="Proteomes" id="UP000232149"/>
    </source>
</evidence>
<protein>
    <recommendedName>
        <fullName evidence="1">SnoaL-like domain-containing protein</fullName>
    </recommendedName>
</protein>
<dbReference type="PANTHER" id="PTHR41252:SF1">
    <property type="entry name" value="BLR2505 PROTEIN"/>
    <property type="match status" value="1"/>
</dbReference>
<dbReference type="Proteomes" id="UP000232149">
    <property type="component" value="Unassembled WGS sequence"/>
</dbReference>
<evidence type="ECO:0000313" key="2">
    <source>
        <dbReference type="EMBL" id="PJZ52360.1"/>
    </source>
</evidence>
<dbReference type="RefSeq" id="WP_100786716.1">
    <property type="nucleotide sequence ID" value="NZ_NPDU01000083.1"/>
</dbReference>
<dbReference type="InterPro" id="IPR032710">
    <property type="entry name" value="NTF2-like_dom_sf"/>
</dbReference>
<sequence length="137" mass="15162">MEKPKPSADVVKDFFSAFGNGDFEGILNLFHDDVSIVAVRNDSDRSGLYGSYKGKEGLKKFLSNLGTHFDTKSFSVDSVIGEGNVAFANGSFVHKLKTTGNLFNSDWALKCVIRDNRIFGYHFYEDSAAFEKANVSK</sequence>
<dbReference type="InterPro" id="IPR037401">
    <property type="entry name" value="SnoaL-like"/>
</dbReference>
<dbReference type="Proteomes" id="UP000232188">
    <property type="component" value="Unassembled WGS sequence"/>
</dbReference>
<dbReference type="Pfam" id="PF12680">
    <property type="entry name" value="SnoaL_2"/>
    <property type="match status" value="1"/>
</dbReference>
<reference evidence="4 5" key="1">
    <citation type="submission" date="2017-07" db="EMBL/GenBank/DDBJ databases">
        <title>Leptospira spp. isolated from tropical soils.</title>
        <authorList>
            <person name="Thibeaux R."/>
            <person name="Iraola G."/>
            <person name="Ferres I."/>
            <person name="Bierque E."/>
            <person name="Girault D."/>
            <person name="Soupe-Gilbert M.-E."/>
            <person name="Picardeau M."/>
            <person name="Goarant C."/>
        </authorList>
    </citation>
    <scope>NUCLEOTIDE SEQUENCE [LARGE SCALE GENOMIC DNA]</scope>
    <source>
        <strain evidence="2 5">FH2-B-C1</strain>
        <strain evidence="3 4">FH2-B-D1</strain>
    </source>
</reference>
<comment type="caution">
    <text evidence="2">The sequence shown here is derived from an EMBL/GenBank/DDBJ whole genome shotgun (WGS) entry which is preliminary data.</text>
</comment>
<dbReference type="EMBL" id="NPDU01000083">
    <property type="protein sequence ID" value="PJZ60011.1"/>
    <property type="molecule type" value="Genomic_DNA"/>
</dbReference>
<evidence type="ECO:0000313" key="3">
    <source>
        <dbReference type="EMBL" id="PJZ60011.1"/>
    </source>
</evidence>
<dbReference type="AlphaFoldDB" id="A0A2M9YLP5"/>
<dbReference type="Gene3D" id="3.10.450.50">
    <property type="match status" value="1"/>
</dbReference>
<accession>A0A2M9YLP5</accession>
<dbReference type="PANTHER" id="PTHR41252">
    <property type="entry name" value="BLR2505 PROTEIN"/>
    <property type="match status" value="1"/>
</dbReference>
<evidence type="ECO:0000313" key="5">
    <source>
        <dbReference type="Proteomes" id="UP000232188"/>
    </source>
</evidence>
<dbReference type="EMBL" id="NPDV01000014">
    <property type="protein sequence ID" value="PJZ52360.1"/>
    <property type="molecule type" value="Genomic_DNA"/>
</dbReference>
<gene>
    <name evidence="3" type="ORF">CH376_20630</name>
    <name evidence="2" type="ORF">CH380_15795</name>
</gene>